<evidence type="ECO:0000256" key="7">
    <source>
        <dbReference type="ARBA" id="ARBA00022777"/>
    </source>
</evidence>
<evidence type="ECO:0000256" key="5">
    <source>
        <dbReference type="ARBA" id="ARBA00022679"/>
    </source>
</evidence>
<evidence type="ECO:0000256" key="3">
    <source>
        <dbReference type="ARBA" id="ARBA00022490"/>
    </source>
</evidence>
<keyword evidence="3" id="KW-0963">Cytoplasm</keyword>
<dbReference type="AlphaFoldDB" id="A0A1V9DMS2"/>
<comment type="subcellular location">
    <subcellularLocation>
        <location evidence="1">Cytoplasm</location>
    </subcellularLocation>
</comment>
<dbReference type="InterPro" id="IPR016152">
    <property type="entry name" value="PTrfase/Anion_transptr"/>
</dbReference>
<evidence type="ECO:0000259" key="11">
    <source>
        <dbReference type="PROSITE" id="PS51094"/>
    </source>
</evidence>
<dbReference type="RefSeq" id="WP_081137542.1">
    <property type="nucleotide sequence ID" value="NZ_MWUE01000008.1"/>
</dbReference>
<comment type="caution">
    <text evidence="12">The sequence shown here is derived from an EMBL/GenBank/DDBJ whole genome shotgun (WGS) entry which is preliminary data.</text>
</comment>
<proteinExistence type="predicted"/>
<organism evidence="12 13">
    <name type="scientific">Pantoea latae</name>
    <dbReference type="NCBI Taxonomy" id="1964541"/>
    <lineage>
        <taxon>Bacteria</taxon>
        <taxon>Pseudomonadati</taxon>
        <taxon>Pseudomonadota</taxon>
        <taxon>Gammaproteobacteria</taxon>
        <taxon>Enterobacterales</taxon>
        <taxon>Erwiniaceae</taxon>
        <taxon>Pantoea</taxon>
    </lineage>
</organism>
<dbReference type="GO" id="GO:0009401">
    <property type="term" value="P:phosphoenolpyruvate-dependent sugar phosphotransferase system"/>
    <property type="evidence" value="ECO:0007669"/>
    <property type="project" value="UniProtKB-KW"/>
</dbReference>
<dbReference type="GO" id="GO:0016301">
    <property type="term" value="F:kinase activity"/>
    <property type="evidence" value="ECO:0007669"/>
    <property type="project" value="UniProtKB-KW"/>
</dbReference>
<dbReference type="Proteomes" id="UP000192769">
    <property type="component" value="Unassembled WGS sequence"/>
</dbReference>
<dbReference type="Pfam" id="PF00359">
    <property type="entry name" value="PTS_EIIA_2"/>
    <property type="match status" value="1"/>
</dbReference>
<evidence type="ECO:0000256" key="9">
    <source>
        <dbReference type="ARBA" id="ARBA00041175"/>
    </source>
</evidence>
<evidence type="ECO:0000256" key="10">
    <source>
        <dbReference type="ARBA" id="ARBA00042072"/>
    </source>
</evidence>
<gene>
    <name evidence="12" type="ORF">B2J69_06480</name>
</gene>
<dbReference type="PROSITE" id="PS51094">
    <property type="entry name" value="PTS_EIIA_TYPE_2"/>
    <property type="match status" value="1"/>
</dbReference>
<evidence type="ECO:0000313" key="12">
    <source>
        <dbReference type="EMBL" id="OQP35153.1"/>
    </source>
</evidence>
<keyword evidence="4" id="KW-0597">Phosphoprotein</keyword>
<keyword evidence="2" id="KW-0813">Transport</keyword>
<dbReference type="EMBL" id="MWUE01000008">
    <property type="protein sequence ID" value="OQP35153.1"/>
    <property type="molecule type" value="Genomic_DNA"/>
</dbReference>
<accession>A0A1V9DMS2</accession>
<evidence type="ECO:0000313" key="13">
    <source>
        <dbReference type="Proteomes" id="UP000192769"/>
    </source>
</evidence>
<evidence type="ECO:0000256" key="2">
    <source>
        <dbReference type="ARBA" id="ARBA00022448"/>
    </source>
</evidence>
<comment type="function">
    <text evidence="8">The phosphoenolpyruvate-dependent sugar phosphotransferase system (sugar PTS), a major carbohydrate active transport system, catalyzes the phosphorylation of incoming sugar substrates concomitantly with their translocation across the cell membrane. The enzyme II UlaABC PTS system is involved in ascorbate transport.</text>
</comment>
<dbReference type="PANTHER" id="PTHR36203">
    <property type="entry name" value="ASCORBATE-SPECIFIC PTS SYSTEM EIIA COMPONENT"/>
    <property type="match status" value="1"/>
</dbReference>
<keyword evidence="13" id="KW-1185">Reference proteome</keyword>
<reference evidence="12 13" key="1">
    <citation type="submission" date="2017-02" db="EMBL/GenBank/DDBJ databases">
        <title>Whole genome shotgun sequence of Pantoea agglomerans strain AS1 isolated from a cycad, Zamia floridana in Central Florida, USA.</title>
        <authorList>
            <person name="Lata P."/>
            <person name="Govindarajan S."/>
            <person name="Qi F."/>
            <person name="Li J.-L."/>
            <person name="Maurya S.K."/>
            <person name="Sahoo M.K."/>
        </authorList>
    </citation>
    <scope>NUCLEOTIDE SEQUENCE [LARGE SCALE GENOMIC DNA]</scope>
    <source>
        <strain evidence="12 13">AS1</strain>
    </source>
</reference>
<sequence>MSIKQGLQEAGAIQIGVRENDWRQVIALAAQPLIRGGYVKASYPEAVIANTLTHGAYYVFEEGIAIPHARPESGVVKDCFSLLLLAEPISFEGSDKADIVIMFGARDSNAHIEEGIRAIVSLLDNETTLARLRQANSVAEVIDIL</sequence>
<dbReference type="CDD" id="cd00211">
    <property type="entry name" value="PTS_IIA_fru"/>
    <property type="match status" value="1"/>
</dbReference>
<protein>
    <recommendedName>
        <fullName evidence="9">Ascorbate-specific PTS system EIIA component</fullName>
    </recommendedName>
    <alternativeName>
        <fullName evidence="10">Ascorbate-specific phosphotransferase enzyme IIA component</fullName>
    </alternativeName>
</protein>
<keyword evidence="5" id="KW-0808">Transferase</keyword>
<dbReference type="SUPFAM" id="SSF55804">
    <property type="entry name" value="Phoshotransferase/anion transport protein"/>
    <property type="match status" value="1"/>
</dbReference>
<feature type="domain" description="PTS EIIA type-2" evidence="11">
    <location>
        <begin position="6"/>
        <end position="145"/>
    </location>
</feature>
<dbReference type="InterPro" id="IPR051351">
    <property type="entry name" value="Ascorbate-PTS_EIIA_comp"/>
</dbReference>
<dbReference type="PANTHER" id="PTHR36203:SF1">
    <property type="entry name" value="ASCORBATE-SPECIFIC PTS SYSTEM EIIA COMPONENT"/>
    <property type="match status" value="1"/>
</dbReference>
<dbReference type="InterPro" id="IPR002178">
    <property type="entry name" value="PTS_EIIA_type-2_dom"/>
</dbReference>
<keyword evidence="6" id="KW-0598">Phosphotransferase system</keyword>
<dbReference type="OrthoDB" id="1634238at2"/>
<keyword evidence="7" id="KW-0418">Kinase</keyword>
<dbReference type="GO" id="GO:0005737">
    <property type="term" value="C:cytoplasm"/>
    <property type="evidence" value="ECO:0007669"/>
    <property type="project" value="UniProtKB-SubCell"/>
</dbReference>
<dbReference type="Gene3D" id="3.40.930.10">
    <property type="entry name" value="Mannitol-specific EII, Chain A"/>
    <property type="match status" value="1"/>
</dbReference>
<evidence type="ECO:0000256" key="8">
    <source>
        <dbReference type="ARBA" id="ARBA00037387"/>
    </source>
</evidence>
<evidence type="ECO:0000256" key="6">
    <source>
        <dbReference type="ARBA" id="ARBA00022683"/>
    </source>
</evidence>
<evidence type="ECO:0000256" key="1">
    <source>
        <dbReference type="ARBA" id="ARBA00004496"/>
    </source>
</evidence>
<name>A0A1V9DMS2_9GAMM</name>
<evidence type="ECO:0000256" key="4">
    <source>
        <dbReference type="ARBA" id="ARBA00022553"/>
    </source>
</evidence>